<evidence type="ECO:0008006" key="5">
    <source>
        <dbReference type="Google" id="ProtNLM"/>
    </source>
</evidence>
<feature type="compositionally biased region" description="Basic and acidic residues" evidence="1">
    <location>
        <begin position="9"/>
        <end position="18"/>
    </location>
</feature>
<feature type="transmembrane region" description="Helical" evidence="2">
    <location>
        <begin position="79"/>
        <end position="99"/>
    </location>
</feature>
<feature type="transmembrane region" description="Helical" evidence="2">
    <location>
        <begin position="409"/>
        <end position="425"/>
    </location>
</feature>
<evidence type="ECO:0000256" key="1">
    <source>
        <dbReference type="SAM" id="MobiDB-lite"/>
    </source>
</evidence>
<feature type="transmembrane region" description="Helical" evidence="2">
    <location>
        <begin position="363"/>
        <end position="381"/>
    </location>
</feature>
<keyword evidence="2" id="KW-0472">Membrane</keyword>
<comment type="caution">
    <text evidence="3">The sequence shown here is derived from an EMBL/GenBank/DDBJ whole genome shotgun (WGS) entry which is preliminary data.</text>
</comment>
<keyword evidence="2" id="KW-0812">Transmembrane</keyword>
<keyword evidence="2" id="KW-1133">Transmembrane helix</keyword>
<reference evidence="3 4" key="1">
    <citation type="submission" date="2020-09" db="EMBL/GenBank/DDBJ databases">
        <title>novel species in genus Nocardioides.</title>
        <authorList>
            <person name="Zhang G."/>
        </authorList>
    </citation>
    <scope>NUCLEOTIDE SEQUENCE [LARGE SCALE GENOMIC DNA]</scope>
    <source>
        <strain evidence="3 4">19197</strain>
    </source>
</reference>
<accession>A0ABR8MLT8</accession>
<feature type="transmembrane region" description="Helical" evidence="2">
    <location>
        <begin position="38"/>
        <end position="59"/>
    </location>
</feature>
<gene>
    <name evidence="3" type="ORF">IEZ25_14160</name>
</gene>
<feature type="transmembrane region" description="Helical" evidence="2">
    <location>
        <begin position="240"/>
        <end position="260"/>
    </location>
</feature>
<evidence type="ECO:0000313" key="4">
    <source>
        <dbReference type="Proteomes" id="UP000649289"/>
    </source>
</evidence>
<feature type="transmembrane region" description="Helical" evidence="2">
    <location>
        <begin position="289"/>
        <end position="310"/>
    </location>
</feature>
<dbReference type="Proteomes" id="UP000649289">
    <property type="component" value="Unassembled WGS sequence"/>
</dbReference>
<keyword evidence="4" id="KW-1185">Reference proteome</keyword>
<feature type="transmembrane region" description="Helical" evidence="2">
    <location>
        <begin position="111"/>
        <end position="132"/>
    </location>
</feature>
<feature type="transmembrane region" description="Helical" evidence="2">
    <location>
        <begin position="144"/>
        <end position="167"/>
    </location>
</feature>
<feature type="region of interest" description="Disordered" evidence="1">
    <location>
        <begin position="1"/>
        <end position="33"/>
    </location>
</feature>
<organism evidence="3 4">
    <name type="scientific">Nocardioides hwasunensis</name>
    <dbReference type="NCBI Taxonomy" id="397258"/>
    <lineage>
        <taxon>Bacteria</taxon>
        <taxon>Bacillati</taxon>
        <taxon>Actinomycetota</taxon>
        <taxon>Actinomycetes</taxon>
        <taxon>Propionibacteriales</taxon>
        <taxon>Nocardioidaceae</taxon>
        <taxon>Nocardioides</taxon>
    </lineage>
</organism>
<dbReference type="RefSeq" id="WP_191200072.1">
    <property type="nucleotide sequence ID" value="NZ_BAAAPA010000007.1"/>
</dbReference>
<dbReference type="EMBL" id="JACXYY010000005">
    <property type="protein sequence ID" value="MBD3915765.1"/>
    <property type="molecule type" value="Genomic_DNA"/>
</dbReference>
<evidence type="ECO:0000313" key="3">
    <source>
        <dbReference type="EMBL" id="MBD3915765.1"/>
    </source>
</evidence>
<feature type="transmembrane region" description="Helical" evidence="2">
    <location>
        <begin position="322"/>
        <end position="351"/>
    </location>
</feature>
<feature type="transmembrane region" description="Helical" evidence="2">
    <location>
        <begin position="500"/>
        <end position="518"/>
    </location>
</feature>
<sequence length="659" mass="69488">MSASVPHAEQAHVREDGHPSTSDAPGPGLGTGQRRRPAVAVGLGVIALLASCAIVVGGGSPAALVLVAVAVSTLALRCWLTTALAFATVLSGALALVAVSMRVAPVIGVPVTWLPVLPAVAAAVALVVLWLRRSTAFAVDRSDLVLGAVLVALSLVQVVAVPVVRWLSGSPKLAWMMNNDSVWNLVSARFIVEDGGLVPVSHRNPAPLANEVVAFFMAPGRSGVDRTALLEHDLYRASEVLLLLVGATSLLAGLVVAAGVPSSRRWSRAVLTLVAAAIPWTWSLAGQVFLYGFWNSLPAAILILAAWAAWTSSDRFPVTSSGLLALIGTGLLASWAPLVLAPAALGVAVVCWRWRAHLDLRGLAMLAWLSPLALLVAYAGFVTRADFAAASGGLAAEGLFPPFGQNLPPVFWLVPFGVLVLLSTWSTVRIDLVGAVVVGLAGAVGTHYLMGQRAGAAGGPWGYYPQKFAWTLALLAPLLVLLSVRGGLAVAGLRRIQQGTLVLGSVALAGTLLLQVPPADPRPVTGERYPVAHGTPDYRLSSMLPVVSISLSDRSSALDPAVDTLLRFEDPDRKVVVSRWSPEPGDNTFVNYWLLQLPVDRSDEMPRPYAYGLDSFDPSALCDLVRDWGGGVVIQTRSDTLDDEMRALCPRQDFEVRVH</sequence>
<evidence type="ECO:0000256" key="2">
    <source>
        <dbReference type="SAM" id="Phobius"/>
    </source>
</evidence>
<proteinExistence type="predicted"/>
<name>A0ABR8MLT8_9ACTN</name>
<protein>
    <recommendedName>
        <fullName evidence="5">Glycosyltransferase RgtA/B/C/D-like domain-containing protein</fullName>
    </recommendedName>
</protein>
<feature type="transmembrane region" description="Helical" evidence="2">
    <location>
        <begin position="470"/>
        <end position="493"/>
    </location>
</feature>
<feature type="transmembrane region" description="Helical" evidence="2">
    <location>
        <begin position="432"/>
        <end position="450"/>
    </location>
</feature>